<dbReference type="InterPro" id="IPR007225">
    <property type="entry name" value="EXOC6/Sec15"/>
</dbReference>
<evidence type="ECO:0000313" key="4">
    <source>
        <dbReference type="Proteomes" id="UP000314982"/>
    </source>
</evidence>
<evidence type="ECO:0000256" key="1">
    <source>
        <dbReference type="SAM" id="Phobius"/>
    </source>
</evidence>
<feature type="domain" description="Exocyst complex component EXOC6/Sec15 N-terminal" evidence="2">
    <location>
        <begin position="64"/>
        <end position="130"/>
    </location>
</feature>
<reference evidence="4" key="1">
    <citation type="submission" date="2018-06" db="EMBL/GenBank/DDBJ databases">
        <title>Genome assembly of Danube salmon.</title>
        <authorList>
            <person name="Macqueen D.J."/>
            <person name="Gundappa M.K."/>
        </authorList>
    </citation>
    <scope>NUCLEOTIDE SEQUENCE [LARGE SCALE GENOMIC DNA]</scope>
</reference>
<organism evidence="3 4">
    <name type="scientific">Hucho hucho</name>
    <name type="common">huchen</name>
    <dbReference type="NCBI Taxonomy" id="62062"/>
    <lineage>
        <taxon>Eukaryota</taxon>
        <taxon>Metazoa</taxon>
        <taxon>Chordata</taxon>
        <taxon>Craniata</taxon>
        <taxon>Vertebrata</taxon>
        <taxon>Euteleostomi</taxon>
        <taxon>Actinopterygii</taxon>
        <taxon>Neopterygii</taxon>
        <taxon>Teleostei</taxon>
        <taxon>Protacanthopterygii</taxon>
        <taxon>Salmoniformes</taxon>
        <taxon>Salmonidae</taxon>
        <taxon>Salmoninae</taxon>
        <taxon>Hucho</taxon>
    </lineage>
</organism>
<dbReference type="GO" id="GO:0090522">
    <property type="term" value="P:vesicle tethering involved in exocytosis"/>
    <property type="evidence" value="ECO:0007669"/>
    <property type="project" value="InterPro"/>
</dbReference>
<dbReference type="Pfam" id="PF20651">
    <property type="entry name" value="EXOC6_Sec15_N"/>
    <property type="match status" value="1"/>
</dbReference>
<dbReference type="GO" id="GO:0006886">
    <property type="term" value="P:intracellular protein transport"/>
    <property type="evidence" value="ECO:0007669"/>
    <property type="project" value="InterPro"/>
</dbReference>
<keyword evidence="1" id="KW-1133">Transmembrane helix</keyword>
<dbReference type="STRING" id="62062.ENSHHUP00000030299"/>
<dbReference type="Ensembl" id="ENSHHUT00000031555.1">
    <property type="protein sequence ID" value="ENSHHUP00000030299.1"/>
    <property type="gene ID" value="ENSHHUG00000019292.1"/>
</dbReference>
<protein>
    <recommendedName>
        <fullName evidence="2">Exocyst complex component EXOC6/Sec15 N-terminal domain-containing protein</fullName>
    </recommendedName>
</protein>
<reference evidence="3" key="2">
    <citation type="submission" date="2025-08" db="UniProtKB">
        <authorList>
            <consortium name="Ensembl"/>
        </authorList>
    </citation>
    <scope>IDENTIFICATION</scope>
</reference>
<dbReference type="GO" id="GO:0000145">
    <property type="term" value="C:exocyst"/>
    <property type="evidence" value="ECO:0007669"/>
    <property type="project" value="TreeGrafter"/>
</dbReference>
<keyword evidence="4" id="KW-1185">Reference proteome</keyword>
<sequence>MCLVGHKLLFVCVVPLLSFLILSILPFGQQHGGVERSANTHCVSSPIFLERASTGSVNPVCVCRYYPALRTLEQLEQTCLPRAGRYRFCSIMSDNIPRLRTLIRDTAMSQLKDFLESIRKHSEKIGETAMKQVCV</sequence>
<reference evidence="3" key="3">
    <citation type="submission" date="2025-09" db="UniProtKB">
        <authorList>
            <consortium name="Ensembl"/>
        </authorList>
    </citation>
    <scope>IDENTIFICATION</scope>
</reference>
<dbReference type="AlphaFoldDB" id="A0A4W5LX83"/>
<keyword evidence="1" id="KW-0472">Membrane</keyword>
<dbReference type="GO" id="GO:0006893">
    <property type="term" value="P:Golgi to plasma membrane transport"/>
    <property type="evidence" value="ECO:0007669"/>
    <property type="project" value="TreeGrafter"/>
</dbReference>
<dbReference type="InterPro" id="IPR048359">
    <property type="entry name" value="EXOC6_Sec15_N"/>
</dbReference>
<keyword evidence="1" id="KW-0812">Transmembrane</keyword>
<dbReference type="PANTHER" id="PTHR12702:SF3">
    <property type="entry name" value="EXOCYST COMPLEX COMPONENT 6B"/>
    <property type="match status" value="1"/>
</dbReference>
<dbReference type="GeneTree" id="ENSGT00390000005739"/>
<dbReference type="PANTHER" id="PTHR12702">
    <property type="entry name" value="SEC15"/>
    <property type="match status" value="1"/>
</dbReference>
<proteinExistence type="predicted"/>
<name>A0A4W5LX83_9TELE</name>
<evidence type="ECO:0000313" key="3">
    <source>
        <dbReference type="Ensembl" id="ENSHHUP00000030299.1"/>
    </source>
</evidence>
<evidence type="ECO:0000259" key="2">
    <source>
        <dbReference type="Pfam" id="PF20651"/>
    </source>
</evidence>
<dbReference type="Proteomes" id="UP000314982">
    <property type="component" value="Unassembled WGS sequence"/>
</dbReference>
<feature type="transmembrane region" description="Helical" evidence="1">
    <location>
        <begin position="6"/>
        <end position="27"/>
    </location>
</feature>
<dbReference type="GO" id="GO:0016020">
    <property type="term" value="C:membrane"/>
    <property type="evidence" value="ECO:0007669"/>
    <property type="project" value="TreeGrafter"/>
</dbReference>
<accession>A0A4W5LX83</accession>